<dbReference type="Proteomes" id="UP000054538">
    <property type="component" value="Unassembled WGS sequence"/>
</dbReference>
<reference evidence="2" key="2">
    <citation type="submission" date="2015-01" db="EMBL/GenBank/DDBJ databases">
        <title>Evolutionary Origins and Diversification of the Mycorrhizal Mutualists.</title>
        <authorList>
            <consortium name="DOE Joint Genome Institute"/>
            <consortium name="Mycorrhizal Genomics Consortium"/>
            <person name="Kohler A."/>
            <person name="Kuo A."/>
            <person name="Nagy L.G."/>
            <person name="Floudas D."/>
            <person name="Copeland A."/>
            <person name="Barry K.W."/>
            <person name="Cichocki N."/>
            <person name="Veneault-Fourrey C."/>
            <person name="LaButti K."/>
            <person name="Lindquist E.A."/>
            <person name="Lipzen A."/>
            <person name="Lundell T."/>
            <person name="Morin E."/>
            <person name="Murat C."/>
            <person name="Riley R."/>
            <person name="Ohm R."/>
            <person name="Sun H."/>
            <person name="Tunlid A."/>
            <person name="Henrissat B."/>
            <person name="Grigoriev I.V."/>
            <person name="Hibbett D.S."/>
            <person name="Martin F."/>
        </authorList>
    </citation>
    <scope>NUCLEOTIDE SEQUENCE [LARGE SCALE GENOMIC DNA]</scope>
    <source>
        <strain evidence="2">Ve08.2h10</strain>
    </source>
</reference>
<gene>
    <name evidence="1" type="ORF">PAXRUDRAFT_829040</name>
</gene>
<protein>
    <submittedName>
        <fullName evidence="1">Uncharacterized protein</fullName>
    </submittedName>
</protein>
<dbReference type="HOGENOM" id="CLU_2979759_0_0_1"/>
<evidence type="ECO:0000313" key="1">
    <source>
        <dbReference type="EMBL" id="KIK93373.1"/>
    </source>
</evidence>
<dbReference type="AlphaFoldDB" id="A0A0D0DNF2"/>
<dbReference type="InParanoid" id="A0A0D0DNF2"/>
<proteinExistence type="predicted"/>
<keyword evidence="2" id="KW-1185">Reference proteome</keyword>
<accession>A0A0D0DNF2</accession>
<sequence>MGLLLHLIRRRRPFPSPVRATLAFTSHPIHPLHLPVHSGIPNVSTTPPLVSPQASGFW</sequence>
<name>A0A0D0DNF2_9AGAM</name>
<evidence type="ECO:0000313" key="2">
    <source>
        <dbReference type="Proteomes" id="UP000054538"/>
    </source>
</evidence>
<organism evidence="1 2">
    <name type="scientific">Paxillus rubicundulus Ve08.2h10</name>
    <dbReference type="NCBI Taxonomy" id="930991"/>
    <lineage>
        <taxon>Eukaryota</taxon>
        <taxon>Fungi</taxon>
        <taxon>Dikarya</taxon>
        <taxon>Basidiomycota</taxon>
        <taxon>Agaricomycotina</taxon>
        <taxon>Agaricomycetes</taxon>
        <taxon>Agaricomycetidae</taxon>
        <taxon>Boletales</taxon>
        <taxon>Paxilineae</taxon>
        <taxon>Paxillaceae</taxon>
        <taxon>Paxillus</taxon>
    </lineage>
</organism>
<reference evidence="1 2" key="1">
    <citation type="submission" date="2014-04" db="EMBL/GenBank/DDBJ databases">
        <authorList>
            <consortium name="DOE Joint Genome Institute"/>
            <person name="Kuo A."/>
            <person name="Kohler A."/>
            <person name="Jargeat P."/>
            <person name="Nagy L.G."/>
            <person name="Floudas D."/>
            <person name="Copeland A."/>
            <person name="Barry K.W."/>
            <person name="Cichocki N."/>
            <person name="Veneault-Fourrey C."/>
            <person name="LaButti K."/>
            <person name="Lindquist E.A."/>
            <person name="Lipzen A."/>
            <person name="Lundell T."/>
            <person name="Morin E."/>
            <person name="Murat C."/>
            <person name="Sun H."/>
            <person name="Tunlid A."/>
            <person name="Henrissat B."/>
            <person name="Grigoriev I.V."/>
            <person name="Hibbett D.S."/>
            <person name="Martin F."/>
            <person name="Nordberg H.P."/>
            <person name="Cantor M.N."/>
            <person name="Hua S.X."/>
        </authorList>
    </citation>
    <scope>NUCLEOTIDE SEQUENCE [LARGE SCALE GENOMIC DNA]</scope>
    <source>
        <strain evidence="1 2">Ve08.2h10</strain>
    </source>
</reference>
<dbReference type="EMBL" id="KN825190">
    <property type="protein sequence ID" value="KIK93373.1"/>
    <property type="molecule type" value="Genomic_DNA"/>
</dbReference>